<dbReference type="SMART" id="SM01230">
    <property type="entry name" value="Gln-synt_C"/>
    <property type="match status" value="1"/>
</dbReference>
<evidence type="ECO:0000256" key="1">
    <source>
        <dbReference type="ARBA" id="ARBA00009897"/>
    </source>
</evidence>
<dbReference type="GO" id="GO:0004356">
    <property type="term" value="F:glutamine synthetase activity"/>
    <property type="evidence" value="ECO:0007669"/>
    <property type="project" value="InterPro"/>
</dbReference>
<keyword evidence="10" id="KW-1185">Reference proteome</keyword>
<dbReference type="AlphaFoldDB" id="A0A2T0T1B4"/>
<evidence type="ECO:0000256" key="6">
    <source>
        <dbReference type="RuleBase" id="RU000384"/>
    </source>
</evidence>
<dbReference type="GO" id="GO:0005524">
    <property type="term" value="F:ATP binding"/>
    <property type="evidence" value="ECO:0007669"/>
    <property type="project" value="UniProtKB-KW"/>
</dbReference>
<sequence>MARIGTPTVGPVRDATVGDGTRAVDRFIDDHSIETVELAVVDVMGAIRGKRIPAQVFRRTAEFALSSGVFCLDYGLDVLPPAGGYSWESGYPDVFLVPDPTTLRLVPWRPGTALVFCDVVDREGLPVPLDPRLVLRRAQDRVRQAGFEPDVGLETEFYLLDRETLRPRHGRNPIYSLHDDSYLWPVIRDVQSALHAVGVVVEASGAEYGAGQVEINLRYSAPLAAADDLVFFRYAVKQVAASHGYLATFMAKPWAESSGSGLHVHQSLRDRRTGRNAFWDEETGGLSEQGRSYLGGLVHHVAETCHVAVPTPNGYKRSVGYSFAPTHVTWGFDHRSVAVRALVHGDAGTRLEHRVATADANPHLLVATQLLAGLAGLEDHREPPPESTADVYAGGDAEPLPRTVAEAVTLLDRSKFARSALGDELTRLLCLLGQAEQAAADAEVTGWERRRYLESV</sequence>
<dbReference type="InterPro" id="IPR014746">
    <property type="entry name" value="Gln_synth/guanido_kin_cat_dom"/>
</dbReference>
<gene>
    <name evidence="9" type="ORF">CLV43_10724</name>
</gene>
<feature type="domain" description="GS beta-grasp" evidence="7">
    <location>
        <begin position="31"/>
        <end position="124"/>
    </location>
</feature>
<dbReference type="PROSITE" id="PS51986">
    <property type="entry name" value="GS_BETA_GRASP"/>
    <property type="match status" value="1"/>
</dbReference>
<protein>
    <submittedName>
        <fullName evidence="9">Glutamine synthetase</fullName>
    </submittedName>
</protein>
<dbReference type="Gene3D" id="3.30.590.10">
    <property type="entry name" value="Glutamine synthetase/guanido kinase, catalytic domain"/>
    <property type="match status" value="1"/>
</dbReference>
<comment type="similarity">
    <text evidence="1 5 6">Belongs to the glutamine synthetase family.</text>
</comment>
<evidence type="ECO:0000313" key="9">
    <source>
        <dbReference type="EMBL" id="PRY39441.1"/>
    </source>
</evidence>
<keyword evidence="3" id="KW-0547">Nucleotide-binding</keyword>
<evidence type="ECO:0000259" key="8">
    <source>
        <dbReference type="PROSITE" id="PS51987"/>
    </source>
</evidence>
<evidence type="ECO:0000259" key="7">
    <source>
        <dbReference type="PROSITE" id="PS51986"/>
    </source>
</evidence>
<organism evidence="9 10">
    <name type="scientific">Umezawaea tangerina</name>
    <dbReference type="NCBI Taxonomy" id="84725"/>
    <lineage>
        <taxon>Bacteria</taxon>
        <taxon>Bacillati</taxon>
        <taxon>Actinomycetota</taxon>
        <taxon>Actinomycetes</taxon>
        <taxon>Pseudonocardiales</taxon>
        <taxon>Pseudonocardiaceae</taxon>
        <taxon>Umezawaea</taxon>
    </lineage>
</organism>
<keyword evidence="4" id="KW-0067">ATP-binding</keyword>
<dbReference type="Gene3D" id="3.10.20.70">
    <property type="entry name" value="Glutamine synthetase, N-terminal domain"/>
    <property type="match status" value="1"/>
</dbReference>
<proteinExistence type="inferred from homology"/>
<evidence type="ECO:0000256" key="2">
    <source>
        <dbReference type="ARBA" id="ARBA00022598"/>
    </source>
</evidence>
<dbReference type="InterPro" id="IPR008146">
    <property type="entry name" value="Gln_synth_cat_dom"/>
</dbReference>
<evidence type="ECO:0000256" key="4">
    <source>
        <dbReference type="ARBA" id="ARBA00022840"/>
    </source>
</evidence>
<comment type="caution">
    <text evidence="9">The sequence shown here is derived from an EMBL/GenBank/DDBJ whole genome shotgun (WGS) entry which is preliminary data.</text>
</comment>
<dbReference type="EMBL" id="PVTF01000007">
    <property type="protein sequence ID" value="PRY39441.1"/>
    <property type="molecule type" value="Genomic_DNA"/>
</dbReference>
<accession>A0A2T0T1B4</accession>
<dbReference type="Proteomes" id="UP000239494">
    <property type="component" value="Unassembled WGS sequence"/>
</dbReference>
<evidence type="ECO:0000313" key="10">
    <source>
        <dbReference type="Proteomes" id="UP000239494"/>
    </source>
</evidence>
<evidence type="ECO:0000256" key="5">
    <source>
        <dbReference type="PROSITE-ProRule" id="PRU01330"/>
    </source>
</evidence>
<keyword evidence="2" id="KW-0436">Ligase</keyword>
<dbReference type="PANTHER" id="PTHR43785:SF12">
    <property type="entry name" value="TYPE-1 GLUTAMINE SYNTHETASE 2"/>
    <property type="match status" value="1"/>
</dbReference>
<dbReference type="Pfam" id="PF00120">
    <property type="entry name" value="Gln-synt_C"/>
    <property type="match status" value="1"/>
</dbReference>
<feature type="domain" description="GS catalytic" evidence="8">
    <location>
        <begin position="131"/>
        <end position="456"/>
    </location>
</feature>
<dbReference type="InterPro" id="IPR008147">
    <property type="entry name" value="Gln_synt_N"/>
</dbReference>
<name>A0A2T0T1B4_9PSEU</name>
<reference evidence="9 10" key="1">
    <citation type="submission" date="2018-03" db="EMBL/GenBank/DDBJ databases">
        <title>Genomic Encyclopedia of Archaeal and Bacterial Type Strains, Phase II (KMG-II): from individual species to whole genera.</title>
        <authorList>
            <person name="Goeker M."/>
        </authorList>
    </citation>
    <scope>NUCLEOTIDE SEQUENCE [LARGE SCALE GENOMIC DNA]</scope>
    <source>
        <strain evidence="9 10">DSM 44720</strain>
    </source>
</reference>
<dbReference type="PANTHER" id="PTHR43785">
    <property type="entry name" value="GAMMA-GLUTAMYLPUTRESCINE SYNTHETASE"/>
    <property type="match status" value="1"/>
</dbReference>
<dbReference type="PROSITE" id="PS51987">
    <property type="entry name" value="GS_CATALYTIC"/>
    <property type="match status" value="1"/>
</dbReference>
<dbReference type="SUPFAM" id="SSF54368">
    <property type="entry name" value="Glutamine synthetase, N-terminal domain"/>
    <property type="match status" value="1"/>
</dbReference>
<dbReference type="InterPro" id="IPR036651">
    <property type="entry name" value="Gln_synt_N_sf"/>
</dbReference>
<evidence type="ECO:0000256" key="3">
    <source>
        <dbReference type="ARBA" id="ARBA00022741"/>
    </source>
</evidence>
<dbReference type="SUPFAM" id="SSF55931">
    <property type="entry name" value="Glutamine synthetase/guanido kinase"/>
    <property type="match status" value="1"/>
</dbReference>
<dbReference type="GO" id="GO:0006542">
    <property type="term" value="P:glutamine biosynthetic process"/>
    <property type="evidence" value="ECO:0007669"/>
    <property type="project" value="InterPro"/>
</dbReference>